<dbReference type="AlphaFoldDB" id="A0A8T0FAC4"/>
<dbReference type="Proteomes" id="UP000807504">
    <property type="component" value="Unassembled WGS sequence"/>
</dbReference>
<keyword evidence="6" id="KW-0805">Transcription regulation</keyword>
<evidence type="ECO:0000256" key="7">
    <source>
        <dbReference type="ARBA" id="ARBA00023163"/>
    </source>
</evidence>
<dbReference type="FunFam" id="3.30.160.60:FF:000290">
    <property type="entry name" value="Zinc finger protein 697 isoform X1"/>
    <property type="match status" value="1"/>
</dbReference>
<dbReference type="InterPro" id="IPR036236">
    <property type="entry name" value="Znf_C2H2_sf"/>
</dbReference>
<dbReference type="InterPro" id="IPR013087">
    <property type="entry name" value="Znf_C2H2_type"/>
</dbReference>
<evidence type="ECO:0000256" key="1">
    <source>
        <dbReference type="ARBA" id="ARBA00004123"/>
    </source>
</evidence>
<keyword evidence="4 9" id="KW-0863">Zinc-finger</keyword>
<dbReference type="FunFam" id="3.30.160.60:FF:000184">
    <property type="entry name" value="Zinc finger protein 333"/>
    <property type="match status" value="1"/>
</dbReference>
<dbReference type="GO" id="GO:0008270">
    <property type="term" value="F:zinc ion binding"/>
    <property type="evidence" value="ECO:0007669"/>
    <property type="project" value="UniProtKB-KW"/>
</dbReference>
<dbReference type="PROSITE" id="PS00028">
    <property type="entry name" value="ZINC_FINGER_C2H2_1"/>
    <property type="match status" value="5"/>
</dbReference>
<dbReference type="FunFam" id="3.30.160.60:FF:000512">
    <property type="entry name" value="zinc finger protein 197 isoform X1"/>
    <property type="match status" value="1"/>
</dbReference>
<dbReference type="PANTHER" id="PTHR23235">
    <property type="entry name" value="KRUEPPEL-LIKE TRANSCRIPTION FACTOR"/>
    <property type="match status" value="1"/>
</dbReference>
<dbReference type="Pfam" id="PF00096">
    <property type="entry name" value="zf-C2H2"/>
    <property type="match status" value="4"/>
</dbReference>
<feature type="region of interest" description="Disordered" evidence="10">
    <location>
        <begin position="104"/>
        <end position="130"/>
    </location>
</feature>
<evidence type="ECO:0000256" key="10">
    <source>
        <dbReference type="SAM" id="MobiDB-lite"/>
    </source>
</evidence>
<evidence type="ECO:0000256" key="4">
    <source>
        <dbReference type="ARBA" id="ARBA00022771"/>
    </source>
</evidence>
<keyword evidence="7" id="KW-0804">Transcription</keyword>
<dbReference type="GO" id="GO:0005634">
    <property type="term" value="C:nucleus"/>
    <property type="evidence" value="ECO:0007669"/>
    <property type="project" value="UniProtKB-SubCell"/>
</dbReference>
<feature type="compositionally biased region" description="Polar residues" evidence="10">
    <location>
        <begin position="109"/>
        <end position="130"/>
    </location>
</feature>
<dbReference type="GO" id="GO:0000981">
    <property type="term" value="F:DNA-binding transcription factor activity, RNA polymerase II-specific"/>
    <property type="evidence" value="ECO:0007669"/>
    <property type="project" value="TreeGrafter"/>
</dbReference>
<dbReference type="SUPFAM" id="SSF57667">
    <property type="entry name" value="beta-beta-alpha zinc fingers"/>
    <property type="match status" value="3"/>
</dbReference>
<evidence type="ECO:0000259" key="11">
    <source>
        <dbReference type="PROSITE" id="PS50157"/>
    </source>
</evidence>
<dbReference type="Gene3D" id="3.30.160.60">
    <property type="entry name" value="Classic Zinc Finger"/>
    <property type="match status" value="5"/>
</dbReference>
<reference evidence="12" key="1">
    <citation type="journal article" date="2020" name="bioRxiv">
        <title>Chromosome-level reference genome of the European wasp spider Argiope bruennichi: a resource for studies on range expansion and evolutionary adaptation.</title>
        <authorList>
            <person name="Sheffer M.M."/>
            <person name="Hoppe A."/>
            <person name="Krehenwinkel H."/>
            <person name="Uhl G."/>
            <person name="Kuss A.W."/>
            <person name="Jensen L."/>
            <person name="Jensen C."/>
            <person name="Gillespie R.G."/>
            <person name="Hoff K.J."/>
            <person name="Prost S."/>
        </authorList>
    </citation>
    <scope>NUCLEOTIDE SEQUENCE</scope>
</reference>
<protein>
    <submittedName>
        <fullName evidence="12">Zinc finger protein 69 like protein</fullName>
    </submittedName>
</protein>
<proteinExistence type="predicted"/>
<sequence length="398" mass="45463">MDKNNDYAKDIIKENLNDIDENLQPEVRQIYSENSAVMNTSLKENIDDVLLVSDSRRKRKFKATSNRAQMRNRCGTSIVDAQGNNENASINVLSENFENAWNSEKDSQKACTKTTDNTGSISEQKNGDSNISNLSAGEAFEECRMSLQDSKWQSFNNDKDSFMDSLDCVIKSNLSVKKNITGSKNSLLNCDFSQGNKDPKHSTIKISRGLKTEHISPEMTSEDSNHIDKMAANEKESICSIKDDIEVAGPSRIRPLKKMFVCDICSKEFKWKRSLQEHYRIHTGERPFECRICKTSFARKSSLKQHYKTKRHSDEKAFVCDICGKDFNFKKNLQIHYRTHTGEKPFVCDVCQKAFAQVSTLQTHIRTHTGVKPYKCPICGMAFAQINNCNRHLRKLHE</sequence>
<keyword evidence="8" id="KW-0539">Nucleus</keyword>
<dbReference type="FunFam" id="3.30.160.60:FF:000130">
    <property type="entry name" value="Spalt-like transcription factor 4"/>
    <property type="match status" value="1"/>
</dbReference>
<evidence type="ECO:0000313" key="13">
    <source>
        <dbReference type="Proteomes" id="UP000807504"/>
    </source>
</evidence>
<gene>
    <name evidence="12" type="ORF">HNY73_009735</name>
</gene>
<name>A0A8T0FAC4_ARGBR</name>
<evidence type="ECO:0000256" key="3">
    <source>
        <dbReference type="ARBA" id="ARBA00022737"/>
    </source>
</evidence>
<organism evidence="12 13">
    <name type="scientific">Argiope bruennichi</name>
    <name type="common">Wasp spider</name>
    <name type="synonym">Aranea bruennichi</name>
    <dbReference type="NCBI Taxonomy" id="94029"/>
    <lineage>
        <taxon>Eukaryota</taxon>
        <taxon>Metazoa</taxon>
        <taxon>Ecdysozoa</taxon>
        <taxon>Arthropoda</taxon>
        <taxon>Chelicerata</taxon>
        <taxon>Arachnida</taxon>
        <taxon>Araneae</taxon>
        <taxon>Araneomorphae</taxon>
        <taxon>Entelegynae</taxon>
        <taxon>Araneoidea</taxon>
        <taxon>Araneidae</taxon>
        <taxon>Argiope</taxon>
    </lineage>
</organism>
<keyword evidence="3" id="KW-0677">Repeat</keyword>
<keyword evidence="13" id="KW-1185">Reference proteome</keyword>
<evidence type="ECO:0000256" key="9">
    <source>
        <dbReference type="PROSITE-ProRule" id="PRU00042"/>
    </source>
</evidence>
<evidence type="ECO:0000256" key="8">
    <source>
        <dbReference type="ARBA" id="ARBA00023242"/>
    </source>
</evidence>
<feature type="domain" description="C2H2-type" evidence="11">
    <location>
        <begin position="288"/>
        <end position="317"/>
    </location>
</feature>
<dbReference type="GO" id="GO:0000978">
    <property type="term" value="F:RNA polymerase II cis-regulatory region sequence-specific DNA binding"/>
    <property type="evidence" value="ECO:0007669"/>
    <property type="project" value="TreeGrafter"/>
</dbReference>
<feature type="domain" description="C2H2-type" evidence="11">
    <location>
        <begin position="260"/>
        <end position="287"/>
    </location>
</feature>
<evidence type="ECO:0000313" key="12">
    <source>
        <dbReference type="EMBL" id="KAF8788204.1"/>
    </source>
</evidence>
<keyword evidence="5" id="KW-0862">Zinc</keyword>
<dbReference type="PANTHER" id="PTHR23235:SF120">
    <property type="entry name" value="KRUPPEL-LIKE FACTOR 15"/>
    <property type="match status" value="1"/>
</dbReference>
<feature type="domain" description="C2H2-type" evidence="11">
    <location>
        <begin position="346"/>
        <end position="373"/>
    </location>
</feature>
<evidence type="ECO:0000256" key="5">
    <source>
        <dbReference type="ARBA" id="ARBA00022833"/>
    </source>
</evidence>
<dbReference type="EMBL" id="JABXBU010000015">
    <property type="protein sequence ID" value="KAF8788204.1"/>
    <property type="molecule type" value="Genomic_DNA"/>
</dbReference>
<dbReference type="SMART" id="SM00355">
    <property type="entry name" value="ZnF_C2H2"/>
    <property type="match status" value="5"/>
</dbReference>
<dbReference type="FunFam" id="3.30.160.60:FF:002343">
    <property type="entry name" value="Zinc finger protein 33A"/>
    <property type="match status" value="1"/>
</dbReference>
<feature type="domain" description="C2H2-type" evidence="11">
    <location>
        <begin position="318"/>
        <end position="345"/>
    </location>
</feature>
<feature type="domain" description="C2H2-type" evidence="11">
    <location>
        <begin position="374"/>
        <end position="398"/>
    </location>
</feature>
<evidence type="ECO:0000256" key="2">
    <source>
        <dbReference type="ARBA" id="ARBA00022723"/>
    </source>
</evidence>
<dbReference type="Pfam" id="PF12874">
    <property type="entry name" value="zf-met"/>
    <property type="match status" value="1"/>
</dbReference>
<comment type="caution">
    <text evidence="12">The sequence shown here is derived from an EMBL/GenBank/DDBJ whole genome shotgun (WGS) entry which is preliminary data.</text>
</comment>
<dbReference type="PROSITE" id="PS50157">
    <property type="entry name" value="ZINC_FINGER_C2H2_2"/>
    <property type="match status" value="5"/>
</dbReference>
<accession>A0A8T0FAC4</accession>
<comment type="subcellular location">
    <subcellularLocation>
        <location evidence="1">Nucleus</location>
    </subcellularLocation>
</comment>
<reference evidence="12" key="2">
    <citation type="submission" date="2020-06" db="EMBL/GenBank/DDBJ databases">
        <authorList>
            <person name="Sheffer M."/>
        </authorList>
    </citation>
    <scope>NUCLEOTIDE SEQUENCE</scope>
</reference>
<keyword evidence="2" id="KW-0479">Metal-binding</keyword>
<evidence type="ECO:0000256" key="6">
    <source>
        <dbReference type="ARBA" id="ARBA00023015"/>
    </source>
</evidence>